<accession>A0A2P5K6X7</accession>
<name>A0A2P5K6X7_9BURK</name>
<gene>
    <name evidence="1" type="ORF">B0O95_1335</name>
</gene>
<keyword evidence="2" id="KW-1185">Reference proteome</keyword>
<proteinExistence type="predicted"/>
<protein>
    <submittedName>
        <fullName evidence="1">Putative addiction module killer protein</fullName>
    </submittedName>
</protein>
<organism evidence="1 2">
    <name type="scientific">Mycetohabitans endofungorum</name>
    <dbReference type="NCBI Taxonomy" id="417203"/>
    <lineage>
        <taxon>Bacteria</taxon>
        <taxon>Pseudomonadati</taxon>
        <taxon>Pseudomonadota</taxon>
        <taxon>Betaproteobacteria</taxon>
        <taxon>Burkholderiales</taxon>
        <taxon>Burkholderiaceae</taxon>
        <taxon>Mycetohabitans</taxon>
    </lineage>
</organism>
<dbReference type="Proteomes" id="UP000243096">
    <property type="component" value="Unassembled WGS sequence"/>
</dbReference>
<dbReference type="AlphaFoldDB" id="A0A2P5K6X7"/>
<dbReference type="NCBIfam" id="TIGR02683">
    <property type="entry name" value="upstrm_HI1419"/>
    <property type="match status" value="1"/>
</dbReference>
<dbReference type="OrthoDB" id="9800258at2"/>
<dbReference type="RefSeq" id="WP_104078546.1">
    <property type="nucleotide sequence ID" value="NZ_CP062170.1"/>
</dbReference>
<dbReference type="PANTHER" id="PTHR41791">
    <property type="entry name" value="SSL7039 PROTEIN"/>
    <property type="match status" value="1"/>
</dbReference>
<dbReference type="InterPro" id="IPR014056">
    <property type="entry name" value="TypeIITA-like_toxin_pred"/>
</dbReference>
<reference evidence="1 2" key="1">
    <citation type="submission" date="2018-01" db="EMBL/GenBank/DDBJ databases">
        <title>Genomic Encyclopedia of Type Strains, Phase III (KMG-III): the genomes of soil and plant-associated and newly described type strains.</title>
        <authorList>
            <person name="Whitman W."/>
        </authorList>
    </citation>
    <scope>NUCLEOTIDE SEQUENCE [LARGE SCALE GENOMIC DNA]</scope>
    <source>
        <strain evidence="1 2">HKI456</strain>
    </source>
</reference>
<sequence>MTELLRYRQENGREPLTEWLNGLRDRVAQARVRLRLRQVQAGNFGDCEPVGEGVLELRVHVGPGYRVYCGRHGNALVILLCGGDKRSQTADIRRAKEYWIDWKRRQA</sequence>
<dbReference type="PIRSF" id="PIRSF028744">
    <property type="entry name" value="Addict_mod_HI1419"/>
    <property type="match status" value="1"/>
</dbReference>
<dbReference type="EMBL" id="PRDW01000033">
    <property type="protein sequence ID" value="PPB80367.1"/>
    <property type="molecule type" value="Genomic_DNA"/>
</dbReference>
<dbReference type="PANTHER" id="PTHR41791:SF1">
    <property type="entry name" value="SSL7039 PROTEIN"/>
    <property type="match status" value="1"/>
</dbReference>
<evidence type="ECO:0000313" key="1">
    <source>
        <dbReference type="EMBL" id="PPB80367.1"/>
    </source>
</evidence>
<evidence type="ECO:0000313" key="2">
    <source>
        <dbReference type="Proteomes" id="UP000243096"/>
    </source>
</evidence>
<comment type="caution">
    <text evidence="1">The sequence shown here is derived from an EMBL/GenBank/DDBJ whole genome shotgun (WGS) entry which is preliminary data.</text>
</comment>